<comment type="caution">
    <text evidence="2">The sequence shown here is derived from an EMBL/GenBank/DDBJ whole genome shotgun (WGS) entry which is preliminary data.</text>
</comment>
<evidence type="ECO:0000256" key="1">
    <source>
        <dbReference type="SAM" id="MobiDB-lite"/>
    </source>
</evidence>
<dbReference type="EMBL" id="QBIY01013246">
    <property type="protein sequence ID" value="RXN09828.1"/>
    <property type="molecule type" value="Genomic_DNA"/>
</dbReference>
<reference evidence="2 3" key="1">
    <citation type="submission" date="2018-03" db="EMBL/GenBank/DDBJ databases">
        <title>Draft genome sequence of Rohu Carp (Labeo rohita).</title>
        <authorList>
            <person name="Das P."/>
            <person name="Kushwaha B."/>
            <person name="Joshi C.G."/>
            <person name="Kumar D."/>
            <person name="Nagpure N.S."/>
            <person name="Sahoo L."/>
            <person name="Das S.P."/>
            <person name="Bit A."/>
            <person name="Patnaik S."/>
            <person name="Meher P.K."/>
            <person name="Jayasankar P."/>
            <person name="Koringa P.G."/>
            <person name="Patel N.V."/>
            <person name="Hinsu A.T."/>
            <person name="Kumar R."/>
            <person name="Pandey M."/>
            <person name="Agarwal S."/>
            <person name="Srivastava S."/>
            <person name="Singh M."/>
            <person name="Iquebal M.A."/>
            <person name="Jaiswal S."/>
            <person name="Angadi U.B."/>
            <person name="Kumar N."/>
            <person name="Raza M."/>
            <person name="Shah T.M."/>
            <person name="Rai A."/>
            <person name="Jena J.K."/>
        </authorList>
    </citation>
    <scope>NUCLEOTIDE SEQUENCE [LARGE SCALE GENOMIC DNA]</scope>
    <source>
        <strain evidence="2">DASCIFA01</strain>
        <tissue evidence="2">Testis</tissue>
    </source>
</reference>
<dbReference type="AlphaFoldDB" id="A0A498LN16"/>
<name>A0A498LN16_LABRO</name>
<sequence>MADRLQRSRLRAVRNRTETISPEEFLTSISAQREGGNVSSREQMDVKSRKNQQQTQEADELRASRERLTHRANATPALGASLADGTDVKDGTSVSFPSLCGGGPLSISCITNSPVQNQSIFWLSRDSNRRPFCCEATMPPTEPPH</sequence>
<protein>
    <submittedName>
        <fullName evidence="2">Uncharacterized protein</fullName>
    </submittedName>
</protein>
<dbReference type="Proteomes" id="UP000290572">
    <property type="component" value="Unassembled WGS sequence"/>
</dbReference>
<keyword evidence="3" id="KW-1185">Reference proteome</keyword>
<accession>A0A498LN16</accession>
<proteinExistence type="predicted"/>
<feature type="region of interest" description="Disordered" evidence="1">
    <location>
        <begin position="1"/>
        <end position="88"/>
    </location>
</feature>
<organism evidence="2 3">
    <name type="scientific">Labeo rohita</name>
    <name type="common">Indian major carp</name>
    <name type="synonym">Cyprinus rohita</name>
    <dbReference type="NCBI Taxonomy" id="84645"/>
    <lineage>
        <taxon>Eukaryota</taxon>
        <taxon>Metazoa</taxon>
        <taxon>Chordata</taxon>
        <taxon>Craniata</taxon>
        <taxon>Vertebrata</taxon>
        <taxon>Euteleostomi</taxon>
        <taxon>Actinopterygii</taxon>
        <taxon>Neopterygii</taxon>
        <taxon>Teleostei</taxon>
        <taxon>Ostariophysi</taxon>
        <taxon>Cypriniformes</taxon>
        <taxon>Cyprinidae</taxon>
        <taxon>Labeoninae</taxon>
        <taxon>Labeonini</taxon>
        <taxon>Labeo</taxon>
    </lineage>
</organism>
<gene>
    <name evidence="2" type="ORF">ROHU_031208</name>
</gene>
<evidence type="ECO:0000313" key="2">
    <source>
        <dbReference type="EMBL" id="RXN09828.1"/>
    </source>
</evidence>
<feature type="compositionally biased region" description="Polar residues" evidence="1">
    <location>
        <begin position="27"/>
        <end position="41"/>
    </location>
</feature>
<evidence type="ECO:0000313" key="3">
    <source>
        <dbReference type="Proteomes" id="UP000290572"/>
    </source>
</evidence>
<feature type="compositionally biased region" description="Basic and acidic residues" evidence="1">
    <location>
        <begin position="59"/>
        <end position="69"/>
    </location>
</feature>